<proteinExistence type="predicted"/>
<accession>A0A9W9Z377</accession>
<dbReference type="AlphaFoldDB" id="A0A9W9Z377"/>
<dbReference type="OrthoDB" id="6019247at2759"/>
<dbReference type="PANTHER" id="PTHR19229">
    <property type="entry name" value="ATP-BINDING CASSETTE TRANSPORTER SUBFAMILY A ABCA"/>
    <property type="match status" value="1"/>
</dbReference>
<dbReference type="InterPro" id="IPR056264">
    <property type="entry name" value="R2_ABCA1-4-like"/>
</dbReference>
<dbReference type="PANTHER" id="PTHR19229:SF268">
    <property type="entry name" value="ABC TRANSPORTER DOMAIN-CONTAINING PROTEIN"/>
    <property type="match status" value="1"/>
</dbReference>
<dbReference type="GO" id="GO:0016020">
    <property type="term" value="C:membrane"/>
    <property type="evidence" value="ECO:0007669"/>
    <property type="project" value="InterPro"/>
</dbReference>
<name>A0A9W9Z377_9CNID</name>
<sequence>MEECEALCTRLAIMVNGQFKCLGSTQHIKSRFGTGYSLMVKVGAGVHEGGQSAEVLVNPGAVGHETETVSSTNVQPNIPASPTHIPGQPQVFANPIVQQVNPNRVGMEPVMQFVANSFAGAKLMDSHSGILHYQINTEGLSWSYIFGQLERNRAALNIVDYSVSQTTLEQVFINFAKEQHSEDRTAVKKKCLCFSCC</sequence>
<evidence type="ECO:0000313" key="2">
    <source>
        <dbReference type="EMBL" id="KAJ7372893.1"/>
    </source>
</evidence>
<feature type="domain" description="ABCA1-4-like C-terminal R2 regulatory" evidence="1">
    <location>
        <begin position="100"/>
        <end position="165"/>
    </location>
</feature>
<dbReference type="GO" id="GO:0005319">
    <property type="term" value="F:lipid transporter activity"/>
    <property type="evidence" value="ECO:0007669"/>
    <property type="project" value="TreeGrafter"/>
</dbReference>
<dbReference type="Pfam" id="PF23321">
    <property type="entry name" value="R1_ABCA1"/>
    <property type="match status" value="1"/>
</dbReference>
<reference evidence="2" key="1">
    <citation type="submission" date="2023-01" db="EMBL/GenBank/DDBJ databases">
        <title>Genome assembly of the deep-sea coral Lophelia pertusa.</title>
        <authorList>
            <person name="Herrera S."/>
            <person name="Cordes E."/>
        </authorList>
    </citation>
    <scope>NUCLEOTIDE SEQUENCE</scope>
    <source>
        <strain evidence="2">USNM1676648</strain>
        <tissue evidence="2">Polyp</tissue>
    </source>
</reference>
<organism evidence="2 3">
    <name type="scientific">Desmophyllum pertusum</name>
    <dbReference type="NCBI Taxonomy" id="174260"/>
    <lineage>
        <taxon>Eukaryota</taxon>
        <taxon>Metazoa</taxon>
        <taxon>Cnidaria</taxon>
        <taxon>Anthozoa</taxon>
        <taxon>Hexacorallia</taxon>
        <taxon>Scleractinia</taxon>
        <taxon>Caryophylliina</taxon>
        <taxon>Caryophylliidae</taxon>
        <taxon>Desmophyllum</taxon>
    </lineage>
</organism>
<gene>
    <name evidence="2" type="ORF">OS493_016822</name>
</gene>
<dbReference type="EMBL" id="MU826834">
    <property type="protein sequence ID" value="KAJ7372893.1"/>
    <property type="molecule type" value="Genomic_DNA"/>
</dbReference>
<comment type="caution">
    <text evidence="2">The sequence shown here is derived from an EMBL/GenBank/DDBJ whole genome shotgun (WGS) entry which is preliminary data.</text>
</comment>
<evidence type="ECO:0000259" key="1">
    <source>
        <dbReference type="Pfam" id="PF23321"/>
    </source>
</evidence>
<keyword evidence="3" id="KW-1185">Reference proteome</keyword>
<evidence type="ECO:0000313" key="3">
    <source>
        <dbReference type="Proteomes" id="UP001163046"/>
    </source>
</evidence>
<dbReference type="InterPro" id="IPR026082">
    <property type="entry name" value="ABCA"/>
</dbReference>
<dbReference type="Proteomes" id="UP001163046">
    <property type="component" value="Unassembled WGS sequence"/>
</dbReference>
<dbReference type="GO" id="GO:0140359">
    <property type="term" value="F:ABC-type transporter activity"/>
    <property type="evidence" value="ECO:0007669"/>
    <property type="project" value="InterPro"/>
</dbReference>
<protein>
    <recommendedName>
        <fullName evidence="1">ABCA1-4-like C-terminal R2 regulatory domain-containing protein</fullName>
    </recommendedName>
</protein>